<protein>
    <submittedName>
        <fullName evidence="4">LytR cell envelope-related transcriptional attenuator</fullName>
    </submittedName>
</protein>
<dbReference type="Gene3D" id="3.30.70.2390">
    <property type="match status" value="1"/>
</dbReference>
<evidence type="ECO:0000313" key="4">
    <source>
        <dbReference type="EMBL" id="TWH75639.1"/>
    </source>
</evidence>
<evidence type="ECO:0000256" key="2">
    <source>
        <dbReference type="SAM" id="Phobius"/>
    </source>
</evidence>
<accession>A0A562IX96</accession>
<feature type="domain" description="LytR/CpsA/Psr regulator C-terminal" evidence="3">
    <location>
        <begin position="351"/>
        <end position="416"/>
    </location>
</feature>
<feature type="compositionally biased region" description="Basic and acidic residues" evidence="1">
    <location>
        <begin position="206"/>
        <end position="217"/>
    </location>
</feature>
<keyword evidence="5" id="KW-1185">Reference proteome</keyword>
<feature type="compositionally biased region" description="Low complexity" evidence="1">
    <location>
        <begin position="310"/>
        <end position="336"/>
    </location>
</feature>
<comment type="caution">
    <text evidence="4">The sequence shown here is derived from an EMBL/GenBank/DDBJ whole genome shotgun (WGS) entry which is preliminary data.</text>
</comment>
<reference evidence="4 5" key="1">
    <citation type="submission" date="2019-07" db="EMBL/GenBank/DDBJ databases">
        <title>R&amp;d 2014.</title>
        <authorList>
            <person name="Klenk H.-P."/>
        </authorList>
    </citation>
    <scope>NUCLEOTIDE SEQUENCE [LARGE SCALE GENOMIC DNA]</scope>
    <source>
        <strain evidence="4 5">DSM 45764</strain>
    </source>
</reference>
<feature type="region of interest" description="Disordered" evidence="1">
    <location>
        <begin position="307"/>
        <end position="345"/>
    </location>
</feature>
<sequence>MTMPRQSRAERRREGQLPSAEETAVRRPPARPAPAAPVATGRRRSDAIPSVQTGPATAVGGAPVVAGRPGVPPTRREAPAPATTQVAAPPPAASGRASAPVPADATPRVDEGAPSGRPAAAPAPADATQRVDAGRPSRRPAAGPPAQDVTQRVSGAAPAGSAWGATSAAAPPAMAPTAAPAPAGPAGAPAAPARRAPEPEPAGMDRLTESRRRREALEETGASVPVPEVTGTSGGRAAQRAERQAADAARRKAEKVAGATRVPVETSSDRTGGAARRLPRHMAMGALAVVLVALTVLGVWSFTSPETRETSAQSPAPSSAPPTSASATPETTPAQEVVTSPVAPPGPVRAPITVLNSTNINGLAGDLGEQFSGGGWEVIGTDAYPGSDIAASTVYFTAGDPVQEEAASQLIEQFPELTGPAARFFEVPGQPAPGLVVVATGNWRP</sequence>
<dbReference type="Pfam" id="PF13399">
    <property type="entry name" value="LytR_C"/>
    <property type="match status" value="1"/>
</dbReference>
<proteinExistence type="predicted"/>
<keyword evidence="2" id="KW-0472">Membrane</keyword>
<feature type="compositionally biased region" description="Basic and acidic residues" evidence="1">
    <location>
        <begin position="239"/>
        <end position="255"/>
    </location>
</feature>
<dbReference type="AlphaFoldDB" id="A0A562IX96"/>
<dbReference type="Proteomes" id="UP000321490">
    <property type="component" value="Unassembled WGS sequence"/>
</dbReference>
<feature type="compositionally biased region" description="Low complexity" evidence="1">
    <location>
        <begin position="79"/>
        <end position="103"/>
    </location>
</feature>
<gene>
    <name evidence="4" type="ORF">JD78_04203</name>
</gene>
<evidence type="ECO:0000313" key="5">
    <source>
        <dbReference type="Proteomes" id="UP000321490"/>
    </source>
</evidence>
<feature type="transmembrane region" description="Helical" evidence="2">
    <location>
        <begin position="282"/>
        <end position="302"/>
    </location>
</feature>
<name>A0A562IX96_9ACTN</name>
<feature type="compositionally biased region" description="Low complexity" evidence="1">
    <location>
        <begin position="113"/>
        <end position="127"/>
    </location>
</feature>
<dbReference type="InterPro" id="IPR027381">
    <property type="entry name" value="LytR/CpsA/Psr_C"/>
</dbReference>
<feature type="compositionally biased region" description="Low complexity" evidence="1">
    <location>
        <begin position="155"/>
        <end position="194"/>
    </location>
</feature>
<feature type="region of interest" description="Disordered" evidence="1">
    <location>
        <begin position="1"/>
        <end position="275"/>
    </location>
</feature>
<evidence type="ECO:0000256" key="1">
    <source>
        <dbReference type="SAM" id="MobiDB-lite"/>
    </source>
</evidence>
<keyword evidence="2" id="KW-0812">Transmembrane</keyword>
<keyword evidence="2" id="KW-1133">Transmembrane helix</keyword>
<dbReference type="RefSeq" id="WP_166521377.1">
    <property type="nucleotide sequence ID" value="NZ_VLKF01000001.1"/>
</dbReference>
<dbReference type="EMBL" id="VLKF01000001">
    <property type="protein sequence ID" value="TWH75639.1"/>
    <property type="molecule type" value="Genomic_DNA"/>
</dbReference>
<organism evidence="4 5">
    <name type="scientific">Modestobacter roseus</name>
    <dbReference type="NCBI Taxonomy" id="1181884"/>
    <lineage>
        <taxon>Bacteria</taxon>
        <taxon>Bacillati</taxon>
        <taxon>Actinomycetota</taxon>
        <taxon>Actinomycetes</taxon>
        <taxon>Geodermatophilales</taxon>
        <taxon>Geodermatophilaceae</taxon>
        <taxon>Modestobacter</taxon>
    </lineage>
</organism>
<feature type="compositionally biased region" description="Low complexity" evidence="1">
    <location>
        <begin position="53"/>
        <end position="69"/>
    </location>
</feature>
<evidence type="ECO:0000259" key="3">
    <source>
        <dbReference type="Pfam" id="PF13399"/>
    </source>
</evidence>